<sequence>MTTYKATAFFDLDGTLLDDKSQVRPEIANAMTQLKENNVLPVIATGRTEVEVASIMKQANIDSDIIMNGAFIRVDGEIIFSDLYEKTLIKEVYDAAKANGDAISFYNENEIWCNEHNEFLLGAYNFIHTPVPPLDPDGYLTKPVNMLLVLGQNNDTYYTERFPQLNFYRNTPYSLDTVKKTVSKGNAVKLLQEKLQLTNVPAYAFGDGPNDVALFDACDIKIAMGNGVPLLKEKADFVTKSNTEGGIVHALKHFGLI</sequence>
<dbReference type="EMBL" id="JXKG01000010">
    <property type="protein sequence ID" value="OJG15125.1"/>
    <property type="molecule type" value="Genomic_DNA"/>
</dbReference>
<dbReference type="RefSeq" id="WP_071864888.1">
    <property type="nucleotide sequence ID" value="NZ_JBHLVQ010000025.1"/>
</dbReference>
<gene>
    <name evidence="1" type="ORF">RU96_GL000343</name>
</gene>
<evidence type="ECO:0000313" key="1">
    <source>
        <dbReference type="EMBL" id="OJG15125.1"/>
    </source>
</evidence>
<evidence type="ECO:0008006" key="3">
    <source>
        <dbReference type="Google" id="ProtNLM"/>
    </source>
</evidence>
<dbReference type="Gene3D" id="3.30.1240.10">
    <property type="match status" value="1"/>
</dbReference>
<dbReference type="GO" id="GO:0016791">
    <property type="term" value="F:phosphatase activity"/>
    <property type="evidence" value="ECO:0007669"/>
    <property type="project" value="UniProtKB-ARBA"/>
</dbReference>
<dbReference type="AlphaFoldDB" id="A0A1L8R5Y8"/>
<dbReference type="InterPro" id="IPR023214">
    <property type="entry name" value="HAD_sf"/>
</dbReference>
<organism evidence="1 2">
    <name type="scientific">Enterococcus canintestini</name>
    <dbReference type="NCBI Taxonomy" id="317010"/>
    <lineage>
        <taxon>Bacteria</taxon>
        <taxon>Bacillati</taxon>
        <taxon>Bacillota</taxon>
        <taxon>Bacilli</taxon>
        <taxon>Lactobacillales</taxon>
        <taxon>Enterococcaceae</taxon>
        <taxon>Enterococcus</taxon>
    </lineage>
</organism>
<dbReference type="SFLD" id="SFLDS00003">
    <property type="entry name" value="Haloacid_Dehalogenase"/>
    <property type="match status" value="1"/>
</dbReference>
<dbReference type="InterPro" id="IPR036412">
    <property type="entry name" value="HAD-like_sf"/>
</dbReference>
<dbReference type="InterPro" id="IPR006379">
    <property type="entry name" value="HAD-SF_hydro_IIB"/>
</dbReference>
<dbReference type="NCBIfam" id="TIGR00099">
    <property type="entry name" value="Cof-subfamily"/>
    <property type="match status" value="1"/>
</dbReference>
<dbReference type="Gene3D" id="3.40.50.1000">
    <property type="entry name" value="HAD superfamily/HAD-like"/>
    <property type="match status" value="1"/>
</dbReference>
<dbReference type="Proteomes" id="UP000182835">
    <property type="component" value="Unassembled WGS sequence"/>
</dbReference>
<dbReference type="NCBIfam" id="TIGR01484">
    <property type="entry name" value="HAD-SF-IIB"/>
    <property type="match status" value="1"/>
</dbReference>
<evidence type="ECO:0000313" key="2">
    <source>
        <dbReference type="Proteomes" id="UP000182835"/>
    </source>
</evidence>
<accession>A0A1L8R5Y8</accession>
<dbReference type="GO" id="GO:0005829">
    <property type="term" value="C:cytosol"/>
    <property type="evidence" value="ECO:0007669"/>
    <property type="project" value="TreeGrafter"/>
</dbReference>
<proteinExistence type="predicted"/>
<dbReference type="SUPFAM" id="SSF56784">
    <property type="entry name" value="HAD-like"/>
    <property type="match status" value="1"/>
</dbReference>
<dbReference type="GO" id="GO:0000287">
    <property type="term" value="F:magnesium ion binding"/>
    <property type="evidence" value="ECO:0007669"/>
    <property type="project" value="TreeGrafter"/>
</dbReference>
<dbReference type="PANTHER" id="PTHR10000:SF25">
    <property type="entry name" value="PHOSPHATASE YKRA-RELATED"/>
    <property type="match status" value="1"/>
</dbReference>
<dbReference type="SFLD" id="SFLDG01140">
    <property type="entry name" value="C2.B:_Phosphomannomutase_and_P"/>
    <property type="match status" value="1"/>
</dbReference>
<name>A0A1L8R5Y8_9ENTE</name>
<dbReference type="STRING" id="317010.RU96_GL000343"/>
<dbReference type="InterPro" id="IPR000150">
    <property type="entry name" value="Cof"/>
</dbReference>
<protein>
    <recommendedName>
        <fullName evidence="3">HAD family hydrolase</fullName>
    </recommendedName>
</protein>
<dbReference type="OrthoDB" id="9810101at2"/>
<dbReference type="Pfam" id="PF08282">
    <property type="entry name" value="Hydrolase_3"/>
    <property type="match status" value="1"/>
</dbReference>
<reference evidence="1 2" key="1">
    <citation type="submission" date="2014-12" db="EMBL/GenBank/DDBJ databases">
        <title>Draft genome sequences of 29 type strains of Enterococci.</title>
        <authorList>
            <person name="Zhong Z."/>
            <person name="Sun Z."/>
            <person name="Liu W."/>
            <person name="Zhang W."/>
            <person name="Zhang H."/>
        </authorList>
    </citation>
    <scope>NUCLEOTIDE SEQUENCE [LARGE SCALE GENOMIC DNA]</scope>
    <source>
        <strain evidence="1 2">DSM 21207</strain>
    </source>
</reference>
<comment type="caution">
    <text evidence="1">The sequence shown here is derived from an EMBL/GenBank/DDBJ whole genome shotgun (WGS) entry which is preliminary data.</text>
</comment>
<dbReference type="PANTHER" id="PTHR10000">
    <property type="entry name" value="PHOSPHOSERINE PHOSPHATASE"/>
    <property type="match status" value="1"/>
</dbReference>